<proteinExistence type="predicted"/>
<keyword evidence="2" id="KW-0732">Signal</keyword>
<feature type="chain" id="PRO_5005892678" evidence="2">
    <location>
        <begin position="21"/>
        <end position="229"/>
    </location>
</feature>
<protein>
    <submittedName>
        <fullName evidence="5">DUF148 domain-containing protein</fullName>
    </submittedName>
</protein>
<feature type="region of interest" description="Disordered" evidence="1">
    <location>
        <begin position="26"/>
        <end position="50"/>
    </location>
</feature>
<dbReference type="PANTHER" id="PTHR21593:SF36">
    <property type="entry name" value="DUF148 DOMAIN-CONTAINING PROTEIN-RELATED"/>
    <property type="match status" value="1"/>
</dbReference>
<dbReference type="InterPro" id="IPR052823">
    <property type="entry name" value="SXP/RAL-2_related"/>
</dbReference>
<evidence type="ECO:0000313" key="5">
    <source>
        <dbReference type="WBParaSite" id="PTRK_0001668100.1"/>
    </source>
</evidence>
<feature type="domain" description="SXP/RAL-2 family protein Ani s 5-like cation-binding" evidence="3">
    <location>
        <begin position="62"/>
        <end position="169"/>
    </location>
</feature>
<name>A0A0N5A4Q3_PARTI</name>
<evidence type="ECO:0000256" key="2">
    <source>
        <dbReference type="SAM" id="SignalP"/>
    </source>
</evidence>
<evidence type="ECO:0000256" key="1">
    <source>
        <dbReference type="SAM" id="MobiDB-lite"/>
    </source>
</evidence>
<dbReference type="STRING" id="131310.A0A0N5A4Q3"/>
<dbReference type="Proteomes" id="UP000038045">
    <property type="component" value="Unplaced"/>
</dbReference>
<dbReference type="AlphaFoldDB" id="A0A0N5A4Q3"/>
<evidence type="ECO:0000313" key="4">
    <source>
        <dbReference type="Proteomes" id="UP000038045"/>
    </source>
</evidence>
<accession>A0A0N5A4Q3</accession>
<dbReference type="InterPro" id="IPR003677">
    <property type="entry name" value="ANIS5_cation-bd"/>
</dbReference>
<feature type="compositionally biased region" description="Gly residues" evidence="1">
    <location>
        <begin position="177"/>
        <end position="221"/>
    </location>
</feature>
<dbReference type="PANTHER" id="PTHR21593">
    <property type="entry name" value="PRION-LIKE- Q/N-RICH -DOMAIN-BEARING PROTEIN PROTEIN"/>
    <property type="match status" value="1"/>
</dbReference>
<sequence length="229" mass="23762">MNSKFLIVSILSVVLGVAQMQGDDMPPMGGQGGPGNMNRGGGRKGPGGQHGMLPFLQGLDQEAVQSFFEIVKDEDLTKAEIQTKEDAWAATQNQTVQDIYNEFKTNRTAHIEEMKTNITSSIASLSESAQKIVTDIQAILEDQTITRKEEQEKIKAIIEAASKEDLESIKSVVPLPGMGGRGGMEGPGGMGGPGGMEGPGGMGGPGGMRGPGGRGGPGNGGEFSTTVSA</sequence>
<keyword evidence="4" id="KW-1185">Reference proteome</keyword>
<organism evidence="4 5">
    <name type="scientific">Parastrongyloides trichosuri</name>
    <name type="common">Possum-specific nematode worm</name>
    <dbReference type="NCBI Taxonomy" id="131310"/>
    <lineage>
        <taxon>Eukaryota</taxon>
        <taxon>Metazoa</taxon>
        <taxon>Ecdysozoa</taxon>
        <taxon>Nematoda</taxon>
        <taxon>Chromadorea</taxon>
        <taxon>Rhabditida</taxon>
        <taxon>Tylenchina</taxon>
        <taxon>Panagrolaimomorpha</taxon>
        <taxon>Strongyloidoidea</taxon>
        <taxon>Strongyloididae</taxon>
        <taxon>Parastrongyloides</taxon>
    </lineage>
</organism>
<feature type="signal peptide" evidence="2">
    <location>
        <begin position="1"/>
        <end position="20"/>
    </location>
</feature>
<dbReference type="WBParaSite" id="PTRK_0001668100.1">
    <property type="protein sequence ID" value="PTRK_0001668100.1"/>
    <property type="gene ID" value="PTRK_0001668100"/>
</dbReference>
<feature type="region of interest" description="Disordered" evidence="1">
    <location>
        <begin position="173"/>
        <end position="229"/>
    </location>
</feature>
<feature type="compositionally biased region" description="Gly residues" evidence="1">
    <location>
        <begin position="29"/>
        <end position="50"/>
    </location>
</feature>
<reference evidence="5" key="1">
    <citation type="submission" date="2017-02" db="UniProtKB">
        <authorList>
            <consortium name="WormBaseParasite"/>
        </authorList>
    </citation>
    <scope>IDENTIFICATION</scope>
</reference>
<dbReference type="Pfam" id="PF02520">
    <property type="entry name" value="ANIS5_cation-bd"/>
    <property type="match status" value="1"/>
</dbReference>
<evidence type="ECO:0000259" key="3">
    <source>
        <dbReference type="Pfam" id="PF02520"/>
    </source>
</evidence>